<dbReference type="EMBL" id="JAPDHW010000001">
    <property type="protein sequence ID" value="MCW3166947.1"/>
    <property type="molecule type" value="Genomic_DNA"/>
</dbReference>
<dbReference type="Proteomes" id="UP001163731">
    <property type="component" value="Unassembled WGS sequence"/>
</dbReference>
<evidence type="ECO:0008006" key="3">
    <source>
        <dbReference type="Google" id="ProtNLM"/>
    </source>
</evidence>
<proteinExistence type="predicted"/>
<protein>
    <recommendedName>
        <fullName evidence="3">Colicin immunity protein / pyocin immunity protein</fullName>
    </recommendedName>
</protein>
<dbReference type="InterPro" id="IPR035900">
    <property type="entry name" value="Colicin_E_sf"/>
</dbReference>
<dbReference type="Gene3D" id="1.10.1200.20">
    <property type="entry name" value="Colicin E immunity protein"/>
    <property type="match status" value="1"/>
</dbReference>
<comment type="caution">
    <text evidence="1">The sequence shown here is derived from an EMBL/GenBank/DDBJ whole genome shotgun (WGS) entry which is preliminary data.</text>
</comment>
<gene>
    <name evidence="1" type="ORF">OMO38_00265</name>
</gene>
<dbReference type="RefSeq" id="WP_264748244.1">
    <property type="nucleotide sequence ID" value="NZ_JAPDHW010000001.1"/>
</dbReference>
<accession>A0ABT3HT22</accession>
<evidence type="ECO:0000313" key="1">
    <source>
        <dbReference type="EMBL" id="MCW3166947.1"/>
    </source>
</evidence>
<sequence length="69" mass="7922">MNKEELIKLAEDIMNAIGKTEEENDAMLQKFLDHVPDPNASDLFFSIEYEDLTAEEIVDKSLSYKSIQL</sequence>
<reference evidence="1" key="1">
    <citation type="submission" date="2022-10" db="EMBL/GenBank/DDBJ databases">
        <title>Chryseobacterium babae sp. nov. isolated from the gut of the beetle Oryctes rhinoceros, and Chryseobacterium kimseyorum sp. nov., isolated from a stick insect rearing cage.</title>
        <authorList>
            <person name="Shelomi M."/>
            <person name="Han C.-J."/>
            <person name="Chen W.-M."/>
            <person name="Chen H.-K."/>
            <person name="Liaw S.-J."/>
            <person name="Muhle E."/>
            <person name="Clermont D."/>
        </authorList>
    </citation>
    <scope>NUCLEOTIDE SEQUENCE</scope>
    <source>
        <strain evidence="1">09-1422</strain>
    </source>
</reference>
<evidence type="ECO:0000313" key="2">
    <source>
        <dbReference type="Proteomes" id="UP001163731"/>
    </source>
</evidence>
<organism evidence="1 2">
    <name type="scientific">Chryseobacterium kimseyorum</name>
    <dbReference type="NCBI Taxonomy" id="2984028"/>
    <lineage>
        <taxon>Bacteria</taxon>
        <taxon>Pseudomonadati</taxon>
        <taxon>Bacteroidota</taxon>
        <taxon>Flavobacteriia</taxon>
        <taxon>Flavobacteriales</taxon>
        <taxon>Weeksellaceae</taxon>
        <taxon>Chryseobacterium group</taxon>
        <taxon>Chryseobacterium</taxon>
    </lineage>
</organism>
<keyword evidence="2" id="KW-1185">Reference proteome</keyword>
<name>A0ABT3HT22_9FLAO</name>